<evidence type="ECO:0000259" key="5">
    <source>
        <dbReference type="PROSITE" id="PS51462"/>
    </source>
</evidence>
<protein>
    <submittedName>
        <fullName evidence="6">NUDIX-domain-containing protein</fullName>
    </submittedName>
</protein>
<evidence type="ECO:0000256" key="3">
    <source>
        <dbReference type="ARBA" id="ARBA00022801"/>
    </source>
</evidence>
<dbReference type="CDD" id="cd02883">
    <property type="entry name" value="NUDIX_Hydrolase"/>
    <property type="match status" value="1"/>
</dbReference>
<feature type="domain" description="Nudix hydrolase" evidence="5">
    <location>
        <begin position="29"/>
        <end position="169"/>
    </location>
</feature>
<name>A0A165BER4_EXIGL</name>
<evidence type="ECO:0000256" key="2">
    <source>
        <dbReference type="ARBA" id="ARBA00022723"/>
    </source>
</evidence>
<proteinExistence type="predicted"/>
<dbReference type="InterPro" id="IPR050241">
    <property type="entry name" value="NAD-cap_RNA_hydrolase_NudC"/>
</dbReference>
<dbReference type="Proteomes" id="UP000077266">
    <property type="component" value="Unassembled WGS sequence"/>
</dbReference>
<evidence type="ECO:0000313" key="7">
    <source>
        <dbReference type="Proteomes" id="UP000077266"/>
    </source>
</evidence>
<dbReference type="Gene3D" id="3.90.79.10">
    <property type="entry name" value="Nucleoside Triphosphate Pyrophosphohydrolase"/>
    <property type="match status" value="1"/>
</dbReference>
<dbReference type="PANTHER" id="PTHR42904">
    <property type="entry name" value="NUDIX HYDROLASE, NUDC SUBFAMILY"/>
    <property type="match status" value="1"/>
</dbReference>
<accession>A0A165BER4</accession>
<evidence type="ECO:0000256" key="4">
    <source>
        <dbReference type="ARBA" id="ARBA00022842"/>
    </source>
</evidence>
<keyword evidence="2" id="KW-0479">Metal-binding</keyword>
<dbReference type="STRING" id="1314781.A0A165BER4"/>
<evidence type="ECO:0000313" key="6">
    <source>
        <dbReference type="EMBL" id="KZV80473.1"/>
    </source>
</evidence>
<dbReference type="GO" id="GO:0006742">
    <property type="term" value="P:NADP+ catabolic process"/>
    <property type="evidence" value="ECO:0007669"/>
    <property type="project" value="TreeGrafter"/>
</dbReference>
<dbReference type="GO" id="GO:0005777">
    <property type="term" value="C:peroxisome"/>
    <property type="evidence" value="ECO:0007669"/>
    <property type="project" value="TreeGrafter"/>
</dbReference>
<organism evidence="6 7">
    <name type="scientific">Exidia glandulosa HHB12029</name>
    <dbReference type="NCBI Taxonomy" id="1314781"/>
    <lineage>
        <taxon>Eukaryota</taxon>
        <taxon>Fungi</taxon>
        <taxon>Dikarya</taxon>
        <taxon>Basidiomycota</taxon>
        <taxon>Agaricomycotina</taxon>
        <taxon>Agaricomycetes</taxon>
        <taxon>Auriculariales</taxon>
        <taxon>Exidiaceae</taxon>
        <taxon>Exidia</taxon>
    </lineage>
</organism>
<dbReference type="SUPFAM" id="SSF55811">
    <property type="entry name" value="Nudix"/>
    <property type="match status" value="1"/>
</dbReference>
<keyword evidence="4" id="KW-0460">Magnesium</keyword>
<dbReference type="GO" id="GO:0046872">
    <property type="term" value="F:metal ion binding"/>
    <property type="evidence" value="ECO:0007669"/>
    <property type="project" value="UniProtKB-KW"/>
</dbReference>
<keyword evidence="7" id="KW-1185">Reference proteome</keyword>
<evidence type="ECO:0000256" key="1">
    <source>
        <dbReference type="ARBA" id="ARBA00001946"/>
    </source>
</evidence>
<dbReference type="GO" id="GO:0019677">
    <property type="term" value="P:NAD+ catabolic process"/>
    <property type="evidence" value="ECO:0007669"/>
    <property type="project" value="TreeGrafter"/>
</dbReference>
<dbReference type="OrthoDB" id="276276at2759"/>
<dbReference type="GO" id="GO:0035529">
    <property type="term" value="F:NADH pyrophosphatase activity"/>
    <property type="evidence" value="ECO:0007669"/>
    <property type="project" value="TreeGrafter"/>
</dbReference>
<dbReference type="EMBL" id="KV426477">
    <property type="protein sequence ID" value="KZV80473.1"/>
    <property type="molecule type" value="Genomic_DNA"/>
</dbReference>
<sequence>MSSSFSIAPALANFDVPLSTLTNSDDNAGKRLVVGVAIARRSASGHLPKVLLVQRASHEQLFPDMYELPGGKCESTDGTLLDTVARETFEETGYRVTRVVAEFPGFEYSTPKGDARQYNFIVTVDGGSDSNVDPTLDPKEHQAFAWVDDSEYKAYPMSEAMRLVVADALSAIVNVRRLDHA</sequence>
<dbReference type="InterPro" id="IPR000086">
    <property type="entry name" value="NUDIX_hydrolase_dom"/>
</dbReference>
<dbReference type="InParanoid" id="A0A165BER4"/>
<dbReference type="GO" id="GO:0005829">
    <property type="term" value="C:cytosol"/>
    <property type="evidence" value="ECO:0007669"/>
    <property type="project" value="TreeGrafter"/>
</dbReference>
<dbReference type="PROSITE" id="PS51462">
    <property type="entry name" value="NUDIX"/>
    <property type="match status" value="1"/>
</dbReference>
<dbReference type="PANTHER" id="PTHR42904:SF1">
    <property type="entry name" value="NUCLEOSIDE DIPHOSPHATE-LINKED MOIETY X MOTIF 17"/>
    <property type="match status" value="1"/>
</dbReference>
<gene>
    <name evidence="6" type="ORF">EXIGLDRAFT_732752</name>
</gene>
<reference evidence="6 7" key="1">
    <citation type="journal article" date="2016" name="Mol. Biol. Evol.">
        <title>Comparative Genomics of Early-Diverging Mushroom-Forming Fungi Provides Insights into the Origins of Lignocellulose Decay Capabilities.</title>
        <authorList>
            <person name="Nagy L.G."/>
            <person name="Riley R."/>
            <person name="Tritt A."/>
            <person name="Adam C."/>
            <person name="Daum C."/>
            <person name="Floudas D."/>
            <person name="Sun H."/>
            <person name="Yadav J.S."/>
            <person name="Pangilinan J."/>
            <person name="Larsson K.H."/>
            <person name="Matsuura K."/>
            <person name="Barry K."/>
            <person name="Labutti K."/>
            <person name="Kuo R."/>
            <person name="Ohm R.A."/>
            <person name="Bhattacharya S.S."/>
            <person name="Shirouzu T."/>
            <person name="Yoshinaga Y."/>
            <person name="Martin F.M."/>
            <person name="Grigoriev I.V."/>
            <person name="Hibbett D.S."/>
        </authorList>
    </citation>
    <scope>NUCLEOTIDE SEQUENCE [LARGE SCALE GENOMIC DNA]</scope>
    <source>
        <strain evidence="6 7">HHB12029</strain>
    </source>
</reference>
<dbReference type="AlphaFoldDB" id="A0A165BER4"/>
<dbReference type="Pfam" id="PF00293">
    <property type="entry name" value="NUDIX"/>
    <property type="match status" value="1"/>
</dbReference>
<dbReference type="InterPro" id="IPR015797">
    <property type="entry name" value="NUDIX_hydrolase-like_dom_sf"/>
</dbReference>
<keyword evidence="3" id="KW-0378">Hydrolase</keyword>
<comment type="cofactor">
    <cofactor evidence="1">
        <name>Mg(2+)</name>
        <dbReference type="ChEBI" id="CHEBI:18420"/>
    </cofactor>
</comment>